<sequence length="322" mass="36526">MAGWVHRHAGINGIAMHYVEQGEGPLLILCHGFPHLWLSWHRQIGALADAGWRVVAPDMRGMGQTEAPADHRAYDVDHTVGDLTGLLDHLGEQQAVFAGLDFGLFAIYDLAARYPERVRAIIALQNPHFPDRADITPLAEAADWASRHFVHIHYFVPPGVADADLAAQPRDFLHRLFYALSGDYHYLDVWKHPPGVTYLDALPQAPPLPWSWLAEWEMEWFVSEYSRSGFTGGLNWYRAMDLRWHQRAPYRGARLTPPFYFIGSTNDVDLEAWHGDDPLGTIGDHHADVRRIEMIEGAGHMMQLERSDAVTRLMLDFLKEIA</sequence>
<reference evidence="3 4" key="1">
    <citation type="submission" date="2016-10" db="EMBL/GenBank/DDBJ databases">
        <authorList>
            <person name="de Groot N.N."/>
        </authorList>
    </citation>
    <scope>NUCLEOTIDE SEQUENCE [LARGE SCALE GENOMIC DNA]</scope>
    <source>
        <strain evidence="3 4">S5-249</strain>
    </source>
</reference>
<dbReference type="STRING" id="1166337.SAMN05192580_1752"/>
<proteinExistence type="predicted"/>
<evidence type="ECO:0000256" key="1">
    <source>
        <dbReference type="ARBA" id="ARBA00022801"/>
    </source>
</evidence>
<evidence type="ECO:0000313" key="3">
    <source>
        <dbReference type="EMBL" id="SFR90735.1"/>
    </source>
</evidence>
<gene>
    <name evidence="3" type="ORF">SAMN05192580_1752</name>
</gene>
<dbReference type="RefSeq" id="WP_093313322.1">
    <property type="nucleotide sequence ID" value="NZ_FOZG01000001.1"/>
</dbReference>
<accession>A0A1I6KHM2</accession>
<evidence type="ECO:0000259" key="2">
    <source>
        <dbReference type="Pfam" id="PF00561"/>
    </source>
</evidence>
<keyword evidence="1" id="KW-0378">Hydrolase</keyword>
<keyword evidence="4" id="KW-1185">Reference proteome</keyword>
<dbReference type="EMBL" id="FOZG01000001">
    <property type="protein sequence ID" value="SFR90735.1"/>
    <property type="molecule type" value="Genomic_DNA"/>
</dbReference>
<name>A0A1I6KHM2_9SPHN</name>
<organism evidence="3 4">
    <name type="scientific">Sphingomonas jatrophae</name>
    <dbReference type="NCBI Taxonomy" id="1166337"/>
    <lineage>
        <taxon>Bacteria</taxon>
        <taxon>Pseudomonadati</taxon>
        <taxon>Pseudomonadota</taxon>
        <taxon>Alphaproteobacteria</taxon>
        <taxon>Sphingomonadales</taxon>
        <taxon>Sphingomonadaceae</taxon>
        <taxon>Sphingomonas</taxon>
    </lineage>
</organism>
<dbReference type="PRINTS" id="PR00412">
    <property type="entry name" value="EPOXHYDRLASE"/>
</dbReference>
<protein>
    <submittedName>
        <fullName evidence="3">Pimeloyl-ACP methyl ester carboxylesterase</fullName>
    </submittedName>
</protein>
<dbReference type="InterPro" id="IPR000073">
    <property type="entry name" value="AB_hydrolase_1"/>
</dbReference>
<dbReference type="InterPro" id="IPR029058">
    <property type="entry name" value="AB_hydrolase_fold"/>
</dbReference>
<dbReference type="PANTHER" id="PTHR43329">
    <property type="entry name" value="EPOXIDE HYDROLASE"/>
    <property type="match status" value="1"/>
</dbReference>
<dbReference type="GO" id="GO:0016787">
    <property type="term" value="F:hydrolase activity"/>
    <property type="evidence" value="ECO:0007669"/>
    <property type="project" value="UniProtKB-KW"/>
</dbReference>
<feature type="domain" description="AB hydrolase-1" evidence="2">
    <location>
        <begin position="25"/>
        <end position="145"/>
    </location>
</feature>
<evidence type="ECO:0000313" key="4">
    <source>
        <dbReference type="Proteomes" id="UP000198824"/>
    </source>
</evidence>
<dbReference type="AlphaFoldDB" id="A0A1I6KHM2"/>
<dbReference type="SUPFAM" id="SSF53474">
    <property type="entry name" value="alpha/beta-Hydrolases"/>
    <property type="match status" value="1"/>
</dbReference>
<dbReference type="Pfam" id="PF00561">
    <property type="entry name" value="Abhydrolase_1"/>
    <property type="match status" value="1"/>
</dbReference>
<dbReference type="Gene3D" id="3.40.50.1820">
    <property type="entry name" value="alpha/beta hydrolase"/>
    <property type="match status" value="1"/>
</dbReference>
<dbReference type="InterPro" id="IPR000639">
    <property type="entry name" value="Epox_hydrolase-like"/>
</dbReference>
<dbReference type="PRINTS" id="PR00111">
    <property type="entry name" value="ABHYDROLASE"/>
</dbReference>
<dbReference type="Proteomes" id="UP000198824">
    <property type="component" value="Unassembled WGS sequence"/>
</dbReference>
<dbReference type="OrthoDB" id="9804723at2"/>